<dbReference type="KEGG" id="vsp:VS_1334"/>
<dbReference type="HOGENOM" id="CLU_547398_0_0_6"/>
<dbReference type="InterPro" id="IPR017740">
    <property type="entry name" value="TssA-like"/>
</dbReference>
<feature type="compositionally biased region" description="Polar residues" evidence="1">
    <location>
        <begin position="471"/>
        <end position="481"/>
    </location>
</feature>
<dbReference type="eggNOG" id="COG3515">
    <property type="taxonomic scope" value="Bacteria"/>
</dbReference>
<evidence type="ECO:0000313" key="3">
    <source>
        <dbReference type="EMBL" id="CAV18479.1"/>
    </source>
</evidence>
<dbReference type="Pfam" id="PF06812">
    <property type="entry name" value="ImpA_N"/>
    <property type="match status" value="1"/>
</dbReference>
<feature type="region of interest" description="Disordered" evidence="1">
    <location>
        <begin position="314"/>
        <end position="350"/>
    </location>
</feature>
<dbReference type="EMBL" id="FM954972">
    <property type="protein sequence ID" value="CAV18479.1"/>
    <property type="molecule type" value="Genomic_DNA"/>
</dbReference>
<protein>
    <recommendedName>
        <fullName evidence="2">ImpA N-terminal domain-containing protein</fullName>
    </recommendedName>
</protein>
<dbReference type="STRING" id="575788.VS_1334"/>
<dbReference type="PANTHER" id="PTHR37951:SF1">
    <property type="entry name" value="TYPE VI SECRETION SYSTEM COMPONENT TSSA1"/>
    <property type="match status" value="1"/>
</dbReference>
<reference evidence="3 4" key="1">
    <citation type="submission" date="2009-02" db="EMBL/GenBank/DDBJ databases">
        <title>Vibrio splendidus str. LGP32 complete genome.</title>
        <authorList>
            <person name="Mazel D."/>
            <person name="Le Roux F."/>
        </authorList>
    </citation>
    <scope>NUCLEOTIDE SEQUENCE [LARGE SCALE GENOMIC DNA]</scope>
    <source>
        <strain evidence="3 4">LGP32</strain>
    </source>
</reference>
<proteinExistence type="predicted"/>
<evidence type="ECO:0000259" key="2">
    <source>
        <dbReference type="Pfam" id="PF06812"/>
    </source>
</evidence>
<sequence length="498" mass="55092">MIEISNNFNRTCMTEIAHLLTPISDNDPSGSYLKLDRTAYRSLRNVYNSAQSSFRQLVETPDASSDPAIVDANTENWAELRKISEETLTSQSKDLEILGWYITSQLFTSQPFHNLATAIPALNLFINQFWDTLNPMLPDAKLKASDDAGKAKEITEFRAKSLLQLVGESLDSSSLYIPFQMLDFCSGVTFGDYLTAERKGNIAELKESALNAFDQSVAETLFHLASIYSDLEMAEKNLAEKCRAVSASVISFNFIKTNVRDLIKAIHFLVGEKFAPWPLDDNFHVIQRSTETREQSDSIPSASEQTVAVKNEPISATGTGHNSEPVNQGNGSVVDNGQVQSSNGHPSQTQTQTIVQNVSSINGIVNRDHAFQEIRKIAEYFKETEPHSPIAFLLERSIRWGYMSFPELLQEMIGNEQSVIAQINQMTGMDNLDKLDLSGKPVPVITSAPEFAPVSKPTIEEPTKVTPIPISPNSTADTNQASESTSNSSSSSMQDFEW</sequence>
<gene>
    <name evidence="3" type="ordered locus">VS_1334</name>
</gene>
<dbReference type="Proteomes" id="UP000009100">
    <property type="component" value="Chromosome 1"/>
</dbReference>
<name>B7VNC1_VIBA3</name>
<evidence type="ECO:0000313" key="4">
    <source>
        <dbReference type="Proteomes" id="UP000009100"/>
    </source>
</evidence>
<dbReference type="AlphaFoldDB" id="B7VNC1"/>
<dbReference type="InterPro" id="IPR010657">
    <property type="entry name" value="ImpA_N"/>
</dbReference>
<feature type="compositionally biased region" description="Low complexity" evidence="1">
    <location>
        <begin position="482"/>
        <end position="492"/>
    </location>
</feature>
<feature type="region of interest" description="Disordered" evidence="1">
    <location>
        <begin position="454"/>
        <end position="498"/>
    </location>
</feature>
<accession>B7VNC1</accession>
<organism evidence="3 4">
    <name type="scientific">Vibrio atlanticus (strain LGP32)</name>
    <name type="common">Vibrio splendidus (strain Mel32)</name>
    <dbReference type="NCBI Taxonomy" id="575788"/>
    <lineage>
        <taxon>Bacteria</taxon>
        <taxon>Pseudomonadati</taxon>
        <taxon>Pseudomonadota</taxon>
        <taxon>Gammaproteobacteria</taxon>
        <taxon>Vibrionales</taxon>
        <taxon>Vibrionaceae</taxon>
        <taxon>Vibrio</taxon>
    </lineage>
</organism>
<evidence type="ECO:0000256" key="1">
    <source>
        <dbReference type="SAM" id="MobiDB-lite"/>
    </source>
</evidence>
<feature type="domain" description="ImpA N-terminal" evidence="2">
    <location>
        <begin position="20"/>
        <end position="142"/>
    </location>
</feature>
<dbReference type="PANTHER" id="PTHR37951">
    <property type="entry name" value="CYTOPLASMIC PROTEIN-RELATED"/>
    <property type="match status" value="1"/>
</dbReference>